<name>A0ABV0NCW2_9TELE</name>
<comment type="caution">
    <text evidence="1">The sequence shown here is derived from an EMBL/GenBank/DDBJ whole genome shotgun (WGS) entry which is preliminary data.</text>
</comment>
<feature type="non-terminal residue" evidence="1">
    <location>
        <position position="1"/>
    </location>
</feature>
<reference evidence="1 2" key="1">
    <citation type="submission" date="2021-06" db="EMBL/GenBank/DDBJ databases">
        <authorList>
            <person name="Palmer J.M."/>
        </authorList>
    </citation>
    <scope>NUCLEOTIDE SEQUENCE [LARGE SCALE GENOMIC DNA]</scope>
    <source>
        <strain evidence="1 2">GA_2019</strain>
        <tissue evidence="1">Muscle</tissue>
    </source>
</reference>
<sequence length="107" mass="11746">SLMCLSVPTDASADVGRAHAVVTSRTGGHTCPPLLDPVQLQVEEEAGFTGETAVQCRTCRTSCLTAVSHWITTCRRFRVHPVNRDASRHTQNLTRTYLNEKNPVCIP</sequence>
<dbReference type="Proteomes" id="UP001476798">
    <property type="component" value="Unassembled WGS sequence"/>
</dbReference>
<dbReference type="EMBL" id="JAHRIO010032380">
    <property type="protein sequence ID" value="MEQ2169217.1"/>
    <property type="molecule type" value="Genomic_DNA"/>
</dbReference>
<evidence type="ECO:0000313" key="1">
    <source>
        <dbReference type="EMBL" id="MEQ2169217.1"/>
    </source>
</evidence>
<proteinExistence type="predicted"/>
<organism evidence="1 2">
    <name type="scientific">Goodea atripinnis</name>
    <dbReference type="NCBI Taxonomy" id="208336"/>
    <lineage>
        <taxon>Eukaryota</taxon>
        <taxon>Metazoa</taxon>
        <taxon>Chordata</taxon>
        <taxon>Craniata</taxon>
        <taxon>Vertebrata</taxon>
        <taxon>Euteleostomi</taxon>
        <taxon>Actinopterygii</taxon>
        <taxon>Neopterygii</taxon>
        <taxon>Teleostei</taxon>
        <taxon>Neoteleostei</taxon>
        <taxon>Acanthomorphata</taxon>
        <taxon>Ovalentaria</taxon>
        <taxon>Atherinomorphae</taxon>
        <taxon>Cyprinodontiformes</taxon>
        <taxon>Goodeidae</taxon>
        <taxon>Goodea</taxon>
    </lineage>
</organism>
<gene>
    <name evidence="1" type="ORF">GOODEAATRI_022899</name>
</gene>
<evidence type="ECO:0000313" key="2">
    <source>
        <dbReference type="Proteomes" id="UP001476798"/>
    </source>
</evidence>
<keyword evidence="2" id="KW-1185">Reference proteome</keyword>
<accession>A0ABV0NCW2</accession>
<protein>
    <submittedName>
        <fullName evidence="1">Uncharacterized protein</fullName>
    </submittedName>
</protein>